<dbReference type="Pfam" id="PF13639">
    <property type="entry name" value="zf-RING_2"/>
    <property type="match status" value="1"/>
</dbReference>
<dbReference type="GO" id="GO:0061630">
    <property type="term" value="F:ubiquitin protein ligase activity"/>
    <property type="evidence" value="ECO:0007669"/>
    <property type="project" value="UniProtKB-EC"/>
</dbReference>
<dbReference type="GO" id="GO:0005737">
    <property type="term" value="C:cytoplasm"/>
    <property type="evidence" value="ECO:0007669"/>
    <property type="project" value="TreeGrafter"/>
</dbReference>
<keyword evidence="3" id="KW-0808">Transferase</keyword>
<evidence type="ECO:0000256" key="7">
    <source>
        <dbReference type="ARBA" id="ARBA00022833"/>
    </source>
</evidence>
<keyword evidence="6" id="KW-0833">Ubl conjugation pathway</keyword>
<evidence type="ECO:0000313" key="10">
    <source>
        <dbReference type="EMBL" id="KAK3009979.1"/>
    </source>
</evidence>
<dbReference type="AlphaFoldDB" id="A0AA88VME4"/>
<evidence type="ECO:0000313" key="11">
    <source>
        <dbReference type="Proteomes" id="UP001188597"/>
    </source>
</evidence>
<dbReference type="GO" id="GO:0008270">
    <property type="term" value="F:zinc ion binding"/>
    <property type="evidence" value="ECO:0007669"/>
    <property type="project" value="UniProtKB-KW"/>
</dbReference>
<dbReference type="CDD" id="cd16667">
    <property type="entry name" value="RING-H2_RNF126-like"/>
    <property type="match status" value="1"/>
</dbReference>
<dbReference type="PANTHER" id="PTHR15710:SF116">
    <property type="entry name" value="RING_U-BOX SUPERFAMILY PROTEIN"/>
    <property type="match status" value="1"/>
</dbReference>
<evidence type="ECO:0000256" key="1">
    <source>
        <dbReference type="ARBA" id="ARBA00000900"/>
    </source>
</evidence>
<comment type="catalytic activity">
    <reaction evidence="1">
        <text>S-ubiquitinyl-[E2 ubiquitin-conjugating enzyme]-L-cysteine + [acceptor protein]-L-lysine = [E2 ubiquitin-conjugating enzyme]-L-cysteine + N(6)-ubiquitinyl-[acceptor protein]-L-lysine.</text>
        <dbReference type="EC" id="2.3.2.27"/>
    </reaction>
</comment>
<dbReference type="SMART" id="SM00184">
    <property type="entry name" value="RING"/>
    <property type="match status" value="1"/>
</dbReference>
<name>A0AA88VME4_9ASTE</name>
<evidence type="ECO:0000256" key="5">
    <source>
        <dbReference type="ARBA" id="ARBA00022771"/>
    </source>
</evidence>
<dbReference type="Gene3D" id="3.30.40.10">
    <property type="entry name" value="Zinc/RING finger domain, C3HC4 (zinc finger)"/>
    <property type="match status" value="1"/>
</dbReference>
<evidence type="ECO:0000256" key="2">
    <source>
        <dbReference type="ARBA" id="ARBA00012483"/>
    </source>
</evidence>
<proteinExistence type="predicted"/>
<evidence type="ECO:0000259" key="9">
    <source>
        <dbReference type="PROSITE" id="PS50089"/>
    </source>
</evidence>
<evidence type="ECO:0000256" key="8">
    <source>
        <dbReference type="PROSITE-ProRule" id="PRU00175"/>
    </source>
</evidence>
<dbReference type="Proteomes" id="UP001188597">
    <property type="component" value="Unassembled WGS sequence"/>
</dbReference>
<evidence type="ECO:0000256" key="6">
    <source>
        <dbReference type="ARBA" id="ARBA00022786"/>
    </source>
</evidence>
<reference evidence="10" key="1">
    <citation type="submission" date="2022-12" db="EMBL/GenBank/DDBJ databases">
        <title>Draft genome assemblies for two species of Escallonia (Escalloniales).</title>
        <authorList>
            <person name="Chanderbali A."/>
            <person name="Dervinis C."/>
            <person name="Anghel I."/>
            <person name="Soltis D."/>
            <person name="Soltis P."/>
            <person name="Zapata F."/>
        </authorList>
    </citation>
    <scope>NUCLEOTIDE SEQUENCE</scope>
    <source>
        <strain evidence="10">UCBG64.0493</strain>
        <tissue evidence="10">Leaf</tissue>
    </source>
</reference>
<comment type="caution">
    <text evidence="10">The sequence shown here is derived from an EMBL/GenBank/DDBJ whole genome shotgun (WGS) entry which is preliminary data.</text>
</comment>
<keyword evidence="4" id="KW-0479">Metal-binding</keyword>
<dbReference type="EC" id="2.3.2.27" evidence="2"/>
<evidence type="ECO:0000256" key="3">
    <source>
        <dbReference type="ARBA" id="ARBA00022679"/>
    </source>
</evidence>
<keyword evidence="7" id="KW-0862">Zinc</keyword>
<dbReference type="InterPro" id="IPR001841">
    <property type="entry name" value="Znf_RING"/>
</dbReference>
<dbReference type="PANTHER" id="PTHR15710">
    <property type="entry name" value="E3 UBIQUITIN-PROTEIN LIGASE PRAJA"/>
    <property type="match status" value="1"/>
</dbReference>
<feature type="domain" description="RING-type" evidence="9">
    <location>
        <begin position="173"/>
        <end position="214"/>
    </location>
</feature>
<dbReference type="FunFam" id="3.30.40.10:FF:000022">
    <property type="entry name" value="E3 ubiquitin-protein ligase RING1-like"/>
    <property type="match status" value="1"/>
</dbReference>
<evidence type="ECO:0000256" key="4">
    <source>
        <dbReference type="ARBA" id="ARBA00022723"/>
    </source>
</evidence>
<dbReference type="EMBL" id="JAVXUP010001587">
    <property type="protein sequence ID" value="KAK3009979.1"/>
    <property type="molecule type" value="Genomic_DNA"/>
</dbReference>
<organism evidence="10 11">
    <name type="scientific">Escallonia herrerae</name>
    <dbReference type="NCBI Taxonomy" id="1293975"/>
    <lineage>
        <taxon>Eukaryota</taxon>
        <taxon>Viridiplantae</taxon>
        <taxon>Streptophyta</taxon>
        <taxon>Embryophyta</taxon>
        <taxon>Tracheophyta</taxon>
        <taxon>Spermatophyta</taxon>
        <taxon>Magnoliopsida</taxon>
        <taxon>eudicotyledons</taxon>
        <taxon>Gunneridae</taxon>
        <taxon>Pentapetalae</taxon>
        <taxon>asterids</taxon>
        <taxon>campanulids</taxon>
        <taxon>Escalloniales</taxon>
        <taxon>Escalloniaceae</taxon>
        <taxon>Escallonia</taxon>
    </lineage>
</organism>
<dbReference type="SUPFAM" id="SSF57850">
    <property type="entry name" value="RING/U-box"/>
    <property type="match status" value="1"/>
</dbReference>
<protein>
    <recommendedName>
        <fullName evidence="2">RING-type E3 ubiquitin transferase</fullName>
        <ecNumber evidence="2">2.3.2.27</ecNumber>
    </recommendedName>
</protein>
<dbReference type="InterPro" id="IPR013083">
    <property type="entry name" value="Znf_RING/FYVE/PHD"/>
</dbReference>
<keyword evidence="11" id="KW-1185">Reference proteome</keyword>
<sequence length="293" mass="34060">MSLIPRPRVVVNGVQRMRTYHYYYWCRHCRRTIRMSTSANQSSDIFCPRCLGQIRYELDMSRPRLLADVTRLEPSPAARWLDALALMLEPPVIRPLNFANERDAQHGQIILRVGVPPQPPQPLSLPHNVVHEAELDELTQNDIPRPPPAPASAIEALPTVILTPTHLMNDSHCPVCKDEFEVGGEVRELPCKHFYHSDCIVPWLKYHNTCPVCRYELQGFSNNEDYIDAFREEEILNSLNYRWTQLFSLWPFSLLANWTQRYLNLHDDRDAASHEGEIQRKVSYSEDSYILQL</sequence>
<dbReference type="GO" id="GO:0016567">
    <property type="term" value="P:protein ubiquitination"/>
    <property type="evidence" value="ECO:0007669"/>
    <property type="project" value="TreeGrafter"/>
</dbReference>
<keyword evidence="5 8" id="KW-0863">Zinc-finger</keyword>
<dbReference type="PROSITE" id="PS50089">
    <property type="entry name" value="ZF_RING_2"/>
    <property type="match status" value="1"/>
</dbReference>
<gene>
    <name evidence="10" type="ORF">RJ639_010949</name>
</gene>
<accession>A0AA88VME4</accession>